<sequence length="180" mass="20055">MTRRNKYIHLEKGHQLGKNGVCASFVFLMHHATLHAHNTYKSTQSVPTNCCPSIHPVVGSRPKHNQPSDAMPSSITKQPGAACLPPLCIYDMVIPTCQKLKVKPLGVHNSTVLALLVPTQPLRQLDIYGGIYAVEPGKQSYGHDKEKRKPIRGKKTRDLLDSSCEKLHSKMIFSRNPHPH</sequence>
<name>A0AA39YR33_9PEZI</name>
<dbReference type="AlphaFoldDB" id="A0AA39YR33"/>
<proteinExistence type="predicted"/>
<dbReference type="Proteomes" id="UP001174936">
    <property type="component" value="Unassembled WGS sequence"/>
</dbReference>
<reference evidence="2" key="1">
    <citation type="submission" date="2023-06" db="EMBL/GenBank/DDBJ databases">
        <title>Genome-scale phylogeny and comparative genomics of the fungal order Sordariales.</title>
        <authorList>
            <consortium name="Lawrence Berkeley National Laboratory"/>
            <person name="Hensen N."/>
            <person name="Bonometti L."/>
            <person name="Westerberg I."/>
            <person name="Brannstrom I.O."/>
            <person name="Guillou S."/>
            <person name="Cros-Aarteil S."/>
            <person name="Calhoun S."/>
            <person name="Haridas S."/>
            <person name="Kuo A."/>
            <person name="Mondo S."/>
            <person name="Pangilinan J."/>
            <person name="Riley R."/>
            <person name="Labutti K."/>
            <person name="Andreopoulos B."/>
            <person name="Lipzen A."/>
            <person name="Chen C."/>
            <person name="Yanf M."/>
            <person name="Daum C."/>
            <person name="Ng V."/>
            <person name="Clum A."/>
            <person name="Steindorff A."/>
            <person name="Ohm R."/>
            <person name="Martin F."/>
            <person name="Silar P."/>
            <person name="Natvig D."/>
            <person name="Lalanne C."/>
            <person name="Gautier V."/>
            <person name="Ament-Velasquez S.L."/>
            <person name="Kruys A."/>
            <person name="Hutchinson M.I."/>
            <person name="Powell A.J."/>
            <person name="Barry K."/>
            <person name="Miller A.N."/>
            <person name="Grigoriev I.V."/>
            <person name="Debuchy R."/>
            <person name="Gladieux P."/>
            <person name="Thoren M.H."/>
            <person name="Johannesson H."/>
        </authorList>
    </citation>
    <scope>NUCLEOTIDE SEQUENCE</scope>
    <source>
        <strain evidence="2">SMH2532-1</strain>
    </source>
</reference>
<evidence type="ECO:0000313" key="2">
    <source>
        <dbReference type="EMBL" id="KAK0656351.1"/>
    </source>
</evidence>
<accession>A0AA39YR33</accession>
<keyword evidence="3" id="KW-1185">Reference proteome</keyword>
<comment type="caution">
    <text evidence="2">The sequence shown here is derived from an EMBL/GenBank/DDBJ whole genome shotgun (WGS) entry which is preliminary data.</text>
</comment>
<protein>
    <submittedName>
        <fullName evidence="2">Uncharacterized protein</fullName>
    </submittedName>
</protein>
<evidence type="ECO:0000256" key="1">
    <source>
        <dbReference type="SAM" id="MobiDB-lite"/>
    </source>
</evidence>
<feature type="region of interest" description="Disordered" evidence="1">
    <location>
        <begin position="138"/>
        <end position="157"/>
    </location>
</feature>
<dbReference type="EMBL" id="JAULSV010000001">
    <property type="protein sequence ID" value="KAK0656351.1"/>
    <property type="molecule type" value="Genomic_DNA"/>
</dbReference>
<gene>
    <name evidence="2" type="ORF">B0T16DRAFT_34675</name>
</gene>
<organism evidence="2 3">
    <name type="scientific">Cercophora newfieldiana</name>
    <dbReference type="NCBI Taxonomy" id="92897"/>
    <lineage>
        <taxon>Eukaryota</taxon>
        <taxon>Fungi</taxon>
        <taxon>Dikarya</taxon>
        <taxon>Ascomycota</taxon>
        <taxon>Pezizomycotina</taxon>
        <taxon>Sordariomycetes</taxon>
        <taxon>Sordariomycetidae</taxon>
        <taxon>Sordariales</taxon>
        <taxon>Lasiosphaeriaceae</taxon>
        <taxon>Cercophora</taxon>
    </lineage>
</organism>
<evidence type="ECO:0000313" key="3">
    <source>
        <dbReference type="Proteomes" id="UP001174936"/>
    </source>
</evidence>